<organism evidence="1 2">
    <name type="scientific">Mycobacterium heckeshornense</name>
    <dbReference type="NCBI Taxonomy" id="110505"/>
    <lineage>
        <taxon>Bacteria</taxon>
        <taxon>Bacillati</taxon>
        <taxon>Actinomycetota</taxon>
        <taxon>Actinomycetes</taxon>
        <taxon>Mycobacteriales</taxon>
        <taxon>Mycobacteriaceae</taxon>
        <taxon>Mycobacterium</taxon>
    </lineage>
</organism>
<evidence type="ECO:0000313" key="2">
    <source>
        <dbReference type="Proteomes" id="UP000595446"/>
    </source>
</evidence>
<gene>
    <name evidence="1" type="ORF">MHEC_27300</name>
</gene>
<dbReference type="RefSeq" id="WP_201399543.1">
    <property type="nucleotide sequence ID" value="NZ_AP024237.1"/>
</dbReference>
<reference evidence="1 2" key="1">
    <citation type="submission" date="2020-12" db="EMBL/GenBank/DDBJ databases">
        <title>Complete genome sequence of Mycobacterium heckeshornense JCM 15655T, closely related to a pathogenic non-tuberculous mycobacterial species Mycobacterium xenopi.</title>
        <authorList>
            <person name="Yoshida M."/>
            <person name="Fukano H."/>
            <person name="Asakura T."/>
            <person name="Suzuki M."/>
            <person name="Hoshino Y."/>
        </authorList>
    </citation>
    <scope>NUCLEOTIDE SEQUENCE [LARGE SCALE GENOMIC DNA]</scope>
    <source>
        <strain evidence="1 2">JCM 15655</strain>
    </source>
</reference>
<dbReference type="EMBL" id="AP024237">
    <property type="protein sequence ID" value="BCO36297.1"/>
    <property type="molecule type" value="Genomic_DNA"/>
</dbReference>
<sequence>MMSRPACEQLVQLVRGHLEMVAEAITDVQAKGILVMSDSILANVANRCSHEVAWMHEEISAVLAEADNYVANRQPGAHTVAEAIASVRNLDSTSLHVGDVQRRYDAASEVLSRLIENCRAADTATRSRVEQLLEQRLSREFDIRGSFALAGRS</sequence>
<keyword evidence="2" id="KW-1185">Reference proteome</keyword>
<name>A0A7R7GUP4_9MYCO</name>
<accession>A0A7R7GUP4</accession>
<dbReference type="Proteomes" id="UP000595446">
    <property type="component" value="Chromosome"/>
</dbReference>
<evidence type="ECO:0000313" key="1">
    <source>
        <dbReference type="EMBL" id="BCO36297.1"/>
    </source>
</evidence>
<proteinExistence type="predicted"/>
<protein>
    <submittedName>
        <fullName evidence="1">Uncharacterized protein</fullName>
    </submittedName>
</protein>
<dbReference type="AlphaFoldDB" id="A0A7R7GUP4"/>